<proteinExistence type="predicted"/>
<evidence type="ECO:0000313" key="3">
    <source>
        <dbReference type="EMBL" id="KTB46170.1"/>
    </source>
</evidence>
<gene>
    <name evidence="3" type="ORF">WG66_1248</name>
</gene>
<name>A0A0W0GC84_MONRR</name>
<feature type="compositionally biased region" description="Polar residues" evidence="1">
    <location>
        <begin position="457"/>
        <end position="466"/>
    </location>
</feature>
<dbReference type="Proteomes" id="UP000054988">
    <property type="component" value="Unassembled WGS sequence"/>
</dbReference>
<keyword evidence="2" id="KW-0472">Membrane</keyword>
<accession>A0A0W0GC84</accession>
<organism evidence="3 4">
    <name type="scientific">Moniliophthora roreri</name>
    <name type="common">Frosty pod rot fungus</name>
    <name type="synonym">Monilia roreri</name>
    <dbReference type="NCBI Taxonomy" id="221103"/>
    <lineage>
        <taxon>Eukaryota</taxon>
        <taxon>Fungi</taxon>
        <taxon>Dikarya</taxon>
        <taxon>Basidiomycota</taxon>
        <taxon>Agaricomycotina</taxon>
        <taxon>Agaricomycetes</taxon>
        <taxon>Agaricomycetidae</taxon>
        <taxon>Agaricales</taxon>
        <taxon>Marasmiineae</taxon>
        <taxon>Marasmiaceae</taxon>
        <taxon>Moniliophthora</taxon>
    </lineage>
</organism>
<feature type="region of interest" description="Disordered" evidence="1">
    <location>
        <begin position="411"/>
        <end position="466"/>
    </location>
</feature>
<dbReference type="GO" id="GO:0005975">
    <property type="term" value="P:carbohydrate metabolic process"/>
    <property type="evidence" value="ECO:0007669"/>
    <property type="project" value="InterPro"/>
</dbReference>
<keyword evidence="2" id="KW-1133">Transmembrane helix</keyword>
<evidence type="ECO:0000256" key="2">
    <source>
        <dbReference type="SAM" id="Phobius"/>
    </source>
</evidence>
<feature type="transmembrane region" description="Helical" evidence="2">
    <location>
        <begin position="374"/>
        <end position="400"/>
    </location>
</feature>
<dbReference type="EMBL" id="LATX01000465">
    <property type="protein sequence ID" value="KTB46170.1"/>
    <property type="molecule type" value="Genomic_DNA"/>
</dbReference>
<keyword evidence="2" id="KW-0812">Transmembrane</keyword>
<evidence type="ECO:0008006" key="5">
    <source>
        <dbReference type="Google" id="ProtNLM"/>
    </source>
</evidence>
<reference evidence="3 4" key="1">
    <citation type="submission" date="2015-12" db="EMBL/GenBank/DDBJ databases">
        <title>Draft genome sequence of Moniliophthora roreri, the causal agent of frosty pod rot of cacao.</title>
        <authorList>
            <person name="Aime M.C."/>
            <person name="Diaz-Valderrama J.R."/>
            <person name="Kijpornyongpan T."/>
            <person name="Phillips-Mora W."/>
        </authorList>
    </citation>
    <scope>NUCLEOTIDE SEQUENCE [LARGE SCALE GENOMIC DNA]</scope>
    <source>
        <strain evidence="3 4">MCA 2952</strain>
    </source>
</reference>
<dbReference type="InterPro" id="IPR008928">
    <property type="entry name" value="6-hairpin_glycosidase_sf"/>
</dbReference>
<evidence type="ECO:0000313" key="4">
    <source>
        <dbReference type="Proteomes" id="UP000054988"/>
    </source>
</evidence>
<dbReference type="AlphaFoldDB" id="A0A0W0GC84"/>
<evidence type="ECO:0000256" key="1">
    <source>
        <dbReference type="SAM" id="MobiDB-lite"/>
    </source>
</evidence>
<dbReference type="SUPFAM" id="SSF48208">
    <property type="entry name" value="Six-hairpin glycosidases"/>
    <property type="match status" value="1"/>
</dbReference>
<sequence>MTQTENDLPLFAFVTLYSNVVEFDSLSKQMKYKDWLKFSMQEPEKRSTVFSDHVETDHIGSLSVLIPLTYGYAAIRAYKVYKDDAFLDLAVDAWSRGLVYIQDGMVNVAGQNAMVQTHCTATGKTAYNTSSHDIQLSAKQIGKFLSLSAELGKTTSNQTYFTYAKQAKDFILSRLYDDKAHNIQRFLSTDRCIRLKSPTLEDTAMVIEGFSILFTLQEPAIDFMILRDMVISAVSSREWHDSQGILHRVHNTGTDLPESYLLQGVLSFYGAGNVPNDFRAYIESYIGYNAVIHLARYNTSSSLYGMNWTGPAGNGNCSFESQVAALSPLIAGIALGEVDTSSYHSTIKVAPGVQTSIPSNVLTLTMSPWIPPEWVVIVVGSVLSGALFVSVVLVGVFLMLRRHRRKDRAQSSLHADPFLGEQSSRPSPRKAAHASSYISERPSSGELRTEDLPPPAYNQSVEQLEV</sequence>
<protein>
    <recommendedName>
        <fullName evidence="5">Glycoside hydrolase family 76 protein</fullName>
    </recommendedName>
</protein>
<comment type="caution">
    <text evidence="3">The sequence shown here is derived from an EMBL/GenBank/DDBJ whole genome shotgun (WGS) entry which is preliminary data.</text>
</comment>